<evidence type="ECO:0000256" key="9">
    <source>
        <dbReference type="SAM" id="SignalP"/>
    </source>
</evidence>
<feature type="chain" id="PRO_5025614146" description="Type I cytokine receptor cytokine-binding domain-containing protein" evidence="9">
    <location>
        <begin position="26"/>
        <end position="399"/>
    </location>
</feature>
<feature type="transmembrane region" description="Helical" evidence="8">
    <location>
        <begin position="347"/>
        <end position="369"/>
    </location>
</feature>
<dbReference type="PANTHER" id="PTHR23037">
    <property type="entry name" value="CYTOKINE RECEPTOR"/>
    <property type="match status" value="1"/>
</dbReference>
<evidence type="ECO:0000256" key="2">
    <source>
        <dbReference type="ARBA" id="ARBA00022692"/>
    </source>
</evidence>
<dbReference type="SUPFAM" id="SSF49265">
    <property type="entry name" value="Fibronectin type III"/>
    <property type="match status" value="3"/>
</dbReference>
<keyword evidence="6" id="KW-0675">Receptor</keyword>
<dbReference type="InParanoid" id="A0A672ZAG7"/>
<dbReference type="Proteomes" id="UP000472271">
    <property type="component" value="Chromosome 14"/>
</dbReference>
<dbReference type="CTD" id="3598"/>
<dbReference type="OrthoDB" id="9826641at2759"/>
<evidence type="ECO:0000256" key="6">
    <source>
        <dbReference type="ARBA" id="ARBA00023170"/>
    </source>
</evidence>
<proteinExistence type="predicted"/>
<feature type="domain" description="Type I cytokine receptor cytokine-binding" evidence="10">
    <location>
        <begin position="140"/>
        <end position="231"/>
    </location>
</feature>
<keyword evidence="2 8" id="KW-0812">Transmembrane</keyword>
<dbReference type="Ensembl" id="ENSSORT00005013910.1">
    <property type="protein sequence ID" value="ENSSORP00005013497.1"/>
    <property type="gene ID" value="ENSSORG00005006973.1"/>
</dbReference>
<dbReference type="GO" id="GO:0009897">
    <property type="term" value="C:external side of plasma membrane"/>
    <property type="evidence" value="ECO:0007669"/>
    <property type="project" value="TreeGrafter"/>
</dbReference>
<evidence type="ECO:0000256" key="5">
    <source>
        <dbReference type="ARBA" id="ARBA00023136"/>
    </source>
</evidence>
<reference evidence="11" key="2">
    <citation type="submission" date="2025-08" db="UniProtKB">
        <authorList>
            <consortium name="Ensembl"/>
        </authorList>
    </citation>
    <scope>IDENTIFICATION</scope>
</reference>
<dbReference type="Gene3D" id="2.60.40.10">
    <property type="entry name" value="Immunoglobulins"/>
    <property type="match status" value="3"/>
</dbReference>
<sequence>MANTCGFTNQATLMLLLLSWRGMHCKVDPPEDLVITDLGHLGQLEIKWSPPASLINKTECPQQYQLEYFNTYKNRWTGIRTSERSYSAQFDLMKEVKVRVYTLLSGPCTSGSLVKSTNYTEVIQKPPATGVEGTAIKEFICVYHNMEYVTCNWKRSSKMPATAEQNLYYWHKGLEQTEECPKYIISNNIKIGCDFSGINLPDFSDITFCVNGSSPEGRLKPIYTTLQIQNHVKPQTVEKLDLQTDPGTELELQWKSPAGRVPAHCLEWEIEASREGLDGKNTLQQILTDEPELTLPIHDNERSCVRVRSKMNKYCADKYFWSDWSPPTCYPEMKSTLPEAEQDMVSVYAYMAVAIITTLALCVCVWAGLKARRSREVKKLNSVFTTLLDKNPAVADRGI</sequence>
<evidence type="ECO:0000256" key="1">
    <source>
        <dbReference type="ARBA" id="ARBA00004479"/>
    </source>
</evidence>
<dbReference type="PANTHER" id="PTHR23037:SF45">
    <property type="entry name" value="INTERLEUKIN 13 RECEPTOR SUBUNIT ALPHA 2"/>
    <property type="match status" value="1"/>
</dbReference>
<evidence type="ECO:0000256" key="7">
    <source>
        <dbReference type="ARBA" id="ARBA00023180"/>
    </source>
</evidence>
<organism evidence="11 12">
    <name type="scientific">Sphaeramia orbicularis</name>
    <name type="common">orbiculate cardinalfish</name>
    <dbReference type="NCBI Taxonomy" id="375764"/>
    <lineage>
        <taxon>Eukaryota</taxon>
        <taxon>Metazoa</taxon>
        <taxon>Chordata</taxon>
        <taxon>Craniata</taxon>
        <taxon>Vertebrata</taxon>
        <taxon>Euteleostomi</taxon>
        <taxon>Actinopterygii</taxon>
        <taxon>Neopterygii</taxon>
        <taxon>Teleostei</taxon>
        <taxon>Neoteleostei</taxon>
        <taxon>Acanthomorphata</taxon>
        <taxon>Gobiaria</taxon>
        <taxon>Kurtiformes</taxon>
        <taxon>Apogonoidei</taxon>
        <taxon>Apogonidae</taxon>
        <taxon>Apogoninae</taxon>
        <taxon>Sphaeramia</taxon>
    </lineage>
</organism>
<evidence type="ECO:0000256" key="4">
    <source>
        <dbReference type="ARBA" id="ARBA00022989"/>
    </source>
</evidence>
<dbReference type="AlphaFoldDB" id="A0A672ZAG7"/>
<dbReference type="Pfam" id="PF09240">
    <property type="entry name" value="IL6Ra-bind"/>
    <property type="match status" value="1"/>
</dbReference>
<accession>A0A672ZAG7</accession>
<evidence type="ECO:0000313" key="12">
    <source>
        <dbReference type="Proteomes" id="UP000472271"/>
    </source>
</evidence>
<evidence type="ECO:0000256" key="3">
    <source>
        <dbReference type="ARBA" id="ARBA00022729"/>
    </source>
</evidence>
<dbReference type="RefSeq" id="XP_030009076.1">
    <property type="nucleotide sequence ID" value="XM_030153216.1"/>
</dbReference>
<keyword evidence="3 9" id="KW-0732">Signal</keyword>
<dbReference type="GeneID" id="115432391"/>
<dbReference type="InterPro" id="IPR036116">
    <property type="entry name" value="FN3_sf"/>
</dbReference>
<keyword evidence="12" id="KW-1185">Reference proteome</keyword>
<evidence type="ECO:0000259" key="10">
    <source>
        <dbReference type="Pfam" id="PF09240"/>
    </source>
</evidence>
<reference evidence="11" key="1">
    <citation type="submission" date="2019-06" db="EMBL/GenBank/DDBJ databases">
        <authorList>
            <consortium name="Wellcome Sanger Institute Data Sharing"/>
        </authorList>
    </citation>
    <scope>NUCLEOTIDE SEQUENCE [LARGE SCALE GENOMIC DNA]</scope>
</reference>
<feature type="signal peptide" evidence="9">
    <location>
        <begin position="1"/>
        <end position="25"/>
    </location>
</feature>
<gene>
    <name evidence="11" type="primary">il13ra2</name>
</gene>
<dbReference type="InterPro" id="IPR013783">
    <property type="entry name" value="Ig-like_fold"/>
</dbReference>
<evidence type="ECO:0000313" key="11">
    <source>
        <dbReference type="Ensembl" id="ENSSORP00005013497.1"/>
    </source>
</evidence>
<dbReference type="GO" id="GO:0004896">
    <property type="term" value="F:cytokine receptor activity"/>
    <property type="evidence" value="ECO:0007669"/>
    <property type="project" value="TreeGrafter"/>
</dbReference>
<evidence type="ECO:0000256" key="8">
    <source>
        <dbReference type="SAM" id="Phobius"/>
    </source>
</evidence>
<keyword evidence="7" id="KW-0325">Glycoprotein</keyword>
<dbReference type="InterPro" id="IPR015321">
    <property type="entry name" value="TypeI_recpt_CBD"/>
</dbReference>
<reference evidence="11" key="3">
    <citation type="submission" date="2025-09" db="UniProtKB">
        <authorList>
            <consortium name="Ensembl"/>
        </authorList>
    </citation>
    <scope>IDENTIFICATION</scope>
</reference>
<keyword evidence="4 8" id="KW-1133">Transmembrane helix</keyword>
<comment type="subcellular location">
    <subcellularLocation>
        <location evidence="1">Membrane</location>
        <topology evidence="1">Single-pass type I membrane protein</topology>
    </subcellularLocation>
</comment>
<name>A0A672ZAG7_9TELE</name>
<keyword evidence="5 8" id="KW-0472">Membrane</keyword>
<protein>
    <recommendedName>
        <fullName evidence="10">Type I cytokine receptor cytokine-binding domain-containing protein</fullName>
    </recommendedName>
</protein>